<dbReference type="RefSeq" id="WP_048032176.1">
    <property type="nucleotide sequence ID" value="NZ_CP030117.1"/>
</dbReference>
<dbReference type="Proteomes" id="UP000036061">
    <property type="component" value="Chromosome"/>
</dbReference>
<accession>A0A2Z4MFT4</accession>
<feature type="transmembrane region" description="Helical" evidence="1">
    <location>
        <begin position="34"/>
        <end position="54"/>
    </location>
</feature>
<keyword evidence="1" id="KW-0812">Transmembrane</keyword>
<organism evidence="2 3">
    <name type="scientific">Brevibacillus brevis</name>
    <name type="common">Bacillus brevis</name>
    <dbReference type="NCBI Taxonomy" id="1393"/>
    <lineage>
        <taxon>Bacteria</taxon>
        <taxon>Bacillati</taxon>
        <taxon>Bacillota</taxon>
        <taxon>Bacilli</taxon>
        <taxon>Bacillales</taxon>
        <taxon>Paenibacillaceae</taxon>
        <taxon>Brevibacillus</taxon>
    </lineage>
</organism>
<protein>
    <submittedName>
        <fullName evidence="2">Uncharacterized protein</fullName>
    </submittedName>
</protein>
<gene>
    <name evidence="2" type="ORF">AB432_010100</name>
</gene>
<name>A0A2Z4MFT4_BREBE</name>
<sequence length="102" mass="11547">MKKPVITFFLAVIPSIATILLLLDYFPYTGLGRIVSIPITLILNIAILLISLFITQKLKSRVFKSLIWVVAIPISVFVAIFLHPQEYLPSVLTQLRELIFAH</sequence>
<dbReference type="EMBL" id="CP030117">
    <property type="protein sequence ID" value="AWX55375.1"/>
    <property type="molecule type" value="Genomic_DNA"/>
</dbReference>
<keyword evidence="1" id="KW-1133">Transmembrane helix</keyword>
<feature type="transmembrane region" description="Helical" evidence="1">
    <location>
        <begin position="7"/>
        <end position="28"/>
    </location>
</feature>
<evidence type="ECO:0000256" key="1">
    <source>
        <dbReference type="SAM" id="Phobius"/>
    </source>
</evidence>
<keyword evidence="1" id="KW-0472">Membrane</keyword>
<dbReference type="AlphaFoldDB" id="A0A2Z4MFT4"/>
<proteinExistence type="predicted"/>
<evidence type="ECO:0000313" key="2">
    <source>
        <dbReference type="EMBL" id="AWX55375.1"/>
    </source>
</evidence>
<evidence type="ECO:0000313" key="3">
    <source>
        <dbReference type="Proteomes" id="UP000036061"/>
    </source>
</evidence>
<reference evidence="2 3" key="1">
    <citation type="journal article" date="2015" name="Genome Announc.">
        <title>Draft Genome Sequence of Brevibacillus brevis DZQ7, a Plant Growth-Promoting Rhizobacterium with Broad-Spectrum Antimicrobial Activity.</title>
        <authorList>
            <person name="Hou Q."/>
            <person name="Wang C."/>
            <person name="Hou X."/>
            <person name="Xia Z."/>
            <person name="Ye J."/>
            <person name="Liu K."/>
            <person name="Liu H."/>
            <person name="Wang J."/>
            <person name="Guo H."/>
            <person name="Yu X."/>
            <person name="Yang Y."/>
            <person name="Du B."/>
            <person name="Ding Y."/>
        </authorList>
    </citation>
    <scope>NUCLEOTIDE SEQUENCE [LARGE SCALE GENOMIC DNA]</scope>
    <source>
        <strain evidence="2 3">DZQ7</strain>
    </source>
</reference>
<feature type="transmembrane region" description="Helical" evidence="1">
    <location>
        <begin position="66"/>
        <end position="83"/>
    </location>
</feature>